<organism evidence="1 2">
    <name type="scientific">Aeromonas veronii</name>
    <dbReference type="NCBI Taxonomy" id="654"/>
    <lineage>
        <taxon>Bacteria</taxon>
        <taxon>Pseudomonadati</taxon>
        <taxon>Pseudomonadota</taxon>
        <taxon>Gammaproteobacteria</taxon>
        <taxon>Aeromonadales</taxon>
        <taxon>Aeromonadaceae</taxon>
        <taxon>Aeromonas</taxon>
    </lineage>
</organism>
<protein>
    <submittedName>
        <fullName evidence="1">Uncharacterized protein</fullName>
    </submittedName>
</protein>
<gene>
    <name evidence="1" type="ORF">AERO8C_20110</name>
</gene>
<proteinExistence type="predicted"/>
<reference evidence="1 2" key="1">
    <citation type="submission" date="2019-10" db="EMBL/GenBank/DDBJ databases">
        <authorList>
            <person name="Karimi E."/>
        </authorList>
    </citation>
    <scope>NUCLEOTIDE SEQUENCE [LARGE SCALE GENOMIC DNA]</scope>
    <source>
        <strain evidence="1">Aeromonas sp. 8C</strain>
    </source>
</reference>
<evidence type="ECO:0000313" key="1">
    <source>
        <dbReference type="EMBL" id="VXA84922.1"/>
    </source>
</evidence>
<evidence type="ECO:0000313" key="2">
    <source>
        <dbReference type="Proteomes" id="UP000439123"/>
    </source>
</evidence>
<name>A0A653L0C5_AERVE</name>
<dbReference type="EMBL" id="CABWLC010000012">
    <property type="protein sequence ID" value="VXA84922.1"/>
    <property type="molecule type" value="Genomic_DNA"/>
</dbReference>
<accession>A0A653L0C5</accession>
<dbReference type="AlphaFoldDB" id="A0A653L0C5"/>
<dbReference type="Proteomes" id="UP000439123">
    <property type="component" value="Unassembled WGS sequence"/>
</dbReference>
<sequence>MEAGGLDLAYQVQGRGQSGFAFFPFSRAHFTRVGGNVLGRFNFAQQFQCVTADAASVDLDDLDNALRVNHEGTAVSQTSFFDHHAEVAGDGTSRVTNHRVLDLLNGVRSVVPCFVSEVGIGRDRVDLHAQLLEFSVVVSQVAQLGRANEGEVSRVEEDHGPLAFQVSVRHLNEFAIVVGGSIERLDFSVDVGRHVIAPW</sequence>